<sequence length="160" mass="17360">MVVAVCVSRVLSVASPSSSLSELPGYADFDVQPELATASRHGSFVFGRASKPVNRHAFVKIPLGDGKTMQVPKGIFHYAERSQHFDTDAAVPQLEHPFKASGAYKSQISNVNGIYLPMPFGMDPINLQLLTEHRTGRSVYHFGMFASSFVCPESGSVWAG</sequence>
<dbReference type="Proteomes" id="UP000271098">
    <property type="component" value="Unassembled WGS sequence"/>
</dbReference>
<dbReference type="WBParaSite" id="GPUH_0002444701-mRNA-1">
    <property type="protein sequence ID" value="GPUH_0002444701-mRNA-1"/>
    <property type="gene ID" value="GPUH_0002444701"/>
</dbReference>
<protein>
    <submittedName>
        <fullName evidence="3">Alpha-carbonic anhydrase domain-containing protein</fullName>
    </submittedName>
</protein>
<reference evidence="3" key="1">
    <citation type="submission" date="2016-06" db="UniProtKB">
        <authorList>
            <consortium name="WormBaseParasite"/>
        </authorList>
    </citation>
    <scope>IDENTIFICATION</scope>
</reference>
<keyword evidence="2" id="KW-1185">Reference proteome</keyword>
<reference evidence="1 2" key="2">
    <citation type="submission" date="2018-11" db="EMBL/GenBank/DDBJ databases">
        <authorList>
            <consortium name="Pathogen Informatics"/>
        </authorList>
    </citation>
    <scope>NUCLEOTIDE SEQUENCE [LARGE SCALE GENOMIC DNA]</scope>
</reference>
<dbReference type="EMBL" id="UYRT01101084">
    <property type="protein sequence ID" value="VDN42810.1"/>
    <property type="molecule type" value="Genomic_DNA"/>
</dbReference>
<name>A0A183ETX6_9BILA</name>
<accession>A0A183ETX6</accession>
<gene>
    <name evidence="1" type="ORF">GPUH_LOCUS24417</name>
</gene>
<evidence type="ECO:0000313" key="3">
    <source>
        <dbReference type="WBParaSite" id="GPUH_0002444701-mRNA-1"/>
    </source>
</evidence>
<proteinExistence type="predicted"/>
<organism evidence="3">
    <name type="scientific">Gongylonema pulchrum</name>
    <dbReference type="NCBI Taxonomy" id="637853"/>
    <lineage>
        <taxon>Eukaryota</taxon>
        <taxon>Metazoa</taxon>
        <taxon>Ecdysozoa</taxon>
        <taxon>Nematoda</taxon>
        <taxon>Chromadorea</taxon>
        <taxon>Rhabditida</taxon>
        <taxon>Spirurina</taxon>
        <taxon>Spiruromorpha</taxon>
        <taxon>Spiruroidea</taxon>
        <taxon>Gongylonematidae</taxon>
        <taxon>Gongylonema</taxon>
    </lineage>
</organism>
<dbReference type="OrthoDB" id="5919772at2759"/>
<evidence type="ECO:0000313" key="1">
    <source>
        <dbReference type="EMBL" id="VDN42810.1"/>
    </source>
</evidence>
<evidence type="ECO:0000313" key="2">
    <source>
        <dbReference type="Proteomes" id="UP000271098"/>
    </source>
</evidence>
<dbReference type="AlphaFoldDB" id="A0A183ETX6"/>